<organism evidence="1 2">
    <name type="scientific">Flavobacterium hungaricum</name>
    <dbReference type="NCBI Taxonomy" id="2082725"/>
    <lineage>
        <taxon>Bacteria</taxon>
        <taxon>Pseudomonadati</taxon>
        <taxon>Bacteroidota</taxon>
        <taxon>Flavobacteriia</taxon>
        <taxon>Flavobacteriales</taxon>
        <taxon>Flavobacteriaceae</taxon>
        <taxon>Flavobacterium</taxon>
    </lineage>
</organism>
<dbReference type="RefSeq" id="WP_194141395.1">
    <property type="nucleotide sequence ID" value="NZ_PRDM01000008.1"/>
</dbReference>
<gene>
    <name evidence="1" type="ORF">C4F50_25465</name>
</gene>
<proteinExistence type="predicted"/>
<dbReference type="Proteomes" id="UP000640614">
    <property type="component" value="Unassembled WGS sequence"/>
</dbReference>
<evidence type="ECO:0000313" key="1">
    <source>
        <dbReference type="EMBL" id="MBE8728273.1"/>
    </source>
</evidence>
<reference evidence="1 2" key="1">
    <citation type="submission" date="2018-07" db="EMBL/GenBank/DDBJ databases">
        <title>Genome assembly of strain KB82.</title>
        <authorList>
            <person name="Kukolya J."/>
            <person name="Horvath B."/>
            <person name="Nagy I."/>
            <person name="Toth A."/>
        </authorList>
    </citation>
    <scope>NUCLEOTIDE SEQUENCE [LARGE SCALE GENOMIC DNA]</scope>
    <source>
        <strain evidence="1 2">Kb82</strain>
    </source>
</reference>
<dbReference type="Gene3D" id="1.25.40.380">
    <property type="entry name" value="Protein of unknown function DUF1810"/>
    <property type="match status" value="1"/>
</dbReference>
<dbReference type="SUPFAM" id="SSF140736">
    <property type="entry name" value="Rv1873-like"/>
    <property type="match status" value="1"/>
</dbReference>
<dbReference type="PIRSF" id="PIRSF008546">
    <property type="entry name" value="UCP008546"/>
    <property type="match status" value="1"/>
</dbReference>
<comment type="caution">
    <text evidence="1">The sequence shown here is derived from an EMBL/GenBank/DDBJ whole genome shotgun (WGS) entry which is preliminary data.</text>
</comment>
<dbReference type="InterPro" id="IPR036287">
    <property type="entry name" value="Rv1873-like_sf"/>
</dbReference>
<keyword evidence="2" id="KW-1185">Reference proteome</keyword>
<sequence>MIYAKNDLTRFLDAQNKLYLTAFSEIKKGKKQTNWMWFIFPQIKGLGKSTLSDYYAVADLKEAEDFLNHPILRKHLVEISKLLLTLSKKSAETILGELDARKLHSSMSLFVQVENADPVFQQVLDTFFYGNLDPLTLNFTQKTTSHIAETVLS</sequence>
<dbReference type="Pfam" id="PF08837">
    <property type="entry name" value="DUF1810"/>
    <property type="match status" value="1"/>
</dbReference>
<name>A0ABR9TSH2_9FLAO</name>
<dbReference type="InterPro" id="IPR014937">
    <property type="entry name" value="DUF1810"/>
</dbReference>
<evidence type="ECO:0000313" key="2">
    <source>
        <dbReference type="Proteomes" id="UP000640614"/>
    </source>
</evidence>
<dbReference type="EMBL" id="PRDM01000008">
    <property type="protein sequence ID" value="MBE8728273.1"/>
    <property type="molecule type" value="Genomic_DNA"/>
</dbReference>
<protein>
    <submittedName>
        <fullName evidence="1">DUF1810 domain-containing protein</fullName>
    </submittedName>
</protein>
<accession>A0ABR9TSH2</accession>